<comment type="subcellular location">
    <subcellularLocation>
        <location evidence="1">Nucleus</location>
    </subcellularLocation>
</comment>
<dbReference type="Proteomes" id="UP000663881">
    <property type="component" value="Unassembled WGS sequence"/>
</dbReference>
<evidence type="ECO:0000313" key="10">
    <source>
        <dbReference type="Proteomes" id="UP000663881"/>
    </source>
</evidence>
<feature type="compositionally biased region" description="Low complexity" evidence="4">
    <location>
        <begin position="214"/>
        <end position="225"/>
    </location>
</feature>
<evidence type="ECO:0000313" key="9">
    <source>
        <dbReference type="EMBL" id="CAF3957286.1"/>
    </source>
</evidence>
<keyword evidence="2" id="KW-0539">Nucleus</keyword>
<gene>
    <name evidence="7" type="ORF">IZO911_LOCUS27148</name>
    <name evidence="8" type="ORF">KXQ929_LOCUS5800</name>
    <name evidence="9" type="ORF">OKA104_LOCUS27317</name>
    <name evidence="6" type="ORF">VCS650_LOCUS10397</name>
</gene>
<feature type="compositionally biased region" description="Acidic residues" evidence="4">
    <location>
        <begin position="185"/>
        <end position="213"/>
    </location>
</feature>
<dbReference type="GO" id="GO:0000462">
    <property type="term" value="P:maturation of SSU-rRNA from tricistronic rRNA transcript (SSU-rRNA, 5.8S rRNA, LSU-rRNA)"/>
    <property type="evidence" value="ECO:0007669"/>
    <property type="project" value="TreeGrafter"/>
</dbReference>
<accession>A0A819L8Y0</accession>
<evidence type="ECO:0000256" key="1">
    <source>
        <dbReference type="ARBA" id="ARBA00004123"/>
    </source>
</evidence>
<evidence type="ECO:0000313" key="8">
    <source>
        <dbReference type="EMBL" id="CAF3614106.1"/>
    </source>
</evidence>
<dbReference type="EMBL" id="CAJNON010000074">
    <property type="protein sequence ID" value="CAF0921434.1"/>
    <property type="molecule type" value="Genomic_DNA"/>
</dbReference>
<dbReference type="InterPro" id="IPR007148">
    <property type="entry name" value="SSU_processome_Utp12"/>
</dbReference>
<proteinExistence type="inferred from homology"/>
<dbReference type="Proteomes" id="UP000663891">
    <property type="component" value="Unassembled WGS sequence"/>
</dbReference>
<comment type="caution">
    <text evidence="9">The sequence shown here is derived from an EMBL/GenBank/DDBJ whole genome shotgun (WGS) entry which is preliminary data.</text>
</comment>
<dbReference type="PANTHER" id="PTHR44267">
    <property type="entry name" value="WD REPEAT-CONTAINING PROTEIN 43"/>
    <property type="match status" value="1"/>
</dbReference>
<dbReference type="EMBL" id="CAJOAY010002495">
    <property type="protein sequence ID" value="CAF3957286.1"/>
    <property type="molecule type" value="Genomic_DNA"/>
</dbReference>
<dbReference type="EMBL" id="CAJNOE010000364">
    <property type="protein sequence ID" value="CAF1175489.1"/>
    <property type="molecule type" value="Genomic_DNA"/>
</dbReference>
<evidence type="ECO:0000313" key="7">
    <source>
        <dbReference type="EMBL" id="CAF1175489.1"/>
    </source>
</evidence>
<reference evidence="9" key="1">
    <citation type="submission" date="2021-02" db="EMBL/GenBank/DDBJ databases">
        <authorList>
            <person name="Nowell W R."/>
        </authorList>
    </citation>
    <scope>NUCLEOTIDE SEQUENCE</scope>
</reference>
<evidence type="ECO:0000256" key="4">
    <source>
        <dbReference type="SAM" id="MobiDB-lite"/>
    </source>
</evidence>
<evidence type="ECO:0000256" key="2">
    <source>
        <dbReference type="ARBA" id="ARBA00023242"/>
    </source>
</evidence>
<dbReference type="InterPro" id="IPR052414">
    <property type="entry name" value="U3_snoRNA-assoc_WDR"/>
</dbReference>
<feature type="domain" description="Small-subunit processome Utp12" evidence="5">
    <location>
        <begin position="32"/>
        <end position="128"/>
    </location>
</feature>
<evidence type="ECO:0000313" key="6">
    <source>
        <dbReference type="EMBL" id="CAF0921434.1"/>
    </source>
</evidence>
<dbReference type="OrthoDB" id="30195at2759"/>
<dbReference type="Proteomes" id="UP000663868">
    <property type="component" value="Unassembled WGS sequence"/>
</dbReference>
<organism evidence="9 10">
    <name type="scientific">Adineta steineri</name>
    <dbReference type="NCBI Taxonomy" id="433720"/>
    <lineage>
        <taxon>Eukaryota</taxon>
        <taxon>Metazoa</taxon>
        <taxon>Spiralia</taxon>
        <taxon>Gnathifera</taxon>
        <taxon>Rotifera</taxon>
        <taxon>Eurotatoria</taxon>
        <taxon>Bdelloidea</taxon>
        <taxon>Adinetida</taxon>
        <taxon>Adinetidae</taxon>
        <taxon>Adineta</taxon>
    </lineage>
</organism>
<comment type="similarity">
    <text evidence="3">Belongs to the UTP5 family.</text>
</comment>
<dbReference type="EMBL" id="CAJOBB010000216">
    <property type="protein sequence ID" value="CAF3614106.1"/>
    <property type="molecule type" value="Genomic_DNA"/>
</dbReference>
<dbReference type="PANTHER" id="PTHR44267:SF1">
    <property type="entry name" value="WD REPEAT-CONTAINING PROTEIN 43"/>
    <property type="match status" value="1"/>
</dbReference>
<dbReference type="GO" id="GO:0005730">
    <property type="term" value="C:nucleolus"/>
    <property type="evidence" value="ECO:0007669"/>
    <property type="project" value="TreeGrafter"/>
</dbReference>
<feature type="region of interest" description="Disordered" evidence="4">
    <location>
        <begin position="160"/>
        <end position="233"/>
    </location>
</feature>
<evidence type="ECO:0000256" key="3">
    <source>
        <dbReference type="ARBA" id="ARBA00038335"/>
    </source>
</evidence>
<dbReference type="Proteomes" id="UP000663860">
    <property type="component" value="Unassembled WGS sequence"/>
</dbReference>
<dbReference type="AlphaFoldDB" id="A0A819L8Y0"/>
<protein>
    <recommendedName>
        <fullName evidence="5">Small-subunit processome Utp12 domain-containing protein</fullName>
    </recommendedName>
</protein>
<name>A0A819L8Y0_9BILA</name>
<sequence length="233" mass="26537">MLVHIVIRLIDRSFLFFLFKQSTFGEIERKKQVLCCRNEKIIEKTVRALTIPVLLPLIDCLNKYLYQSAEKGLIASKWLRTVLSTHTSYLMTCPDITERLGPMYELIEARTRLYPKLARLHGKLSLIASQINNRNNELSNSDATISTKPSFIFEDVSDEDIDGDQTQDELVPSPSEYDEYSGLSDDLDLGIQDNDDDEDAEEEEMNESDDDLNFEGNGHTNGNNNESEDDDSS</sequence>
<dbReference type="Pfam" id="PF04003">
    <property type="entry name" value="Utp12"/>
    <property type="match status" value="1"/>
</dbReference>
<evidence type="ECO:0000259" key="5">
    <source>
        <dbReference type="Pfam" id="PF04003"/>
    </source>
</evidence>